<feature type="transmembrane region" description="Helical" evidence="16">
    <location>
        <begin position="334"/>
        <end position="355"/>
    </location>
</feature>
<keyword evidence="10 16" id="KW-1133">Transmembrane helix</keyword>
<keyword evidence="11" id="KW-0560">Oxidoreductase</keyword>
<gene>
    <name evidence="18" type="primary">FRE7</name>
    <name evidence="18" type="ORF">AWJ20_5170</name>
</gene>
<evidence type="ECO:0000256" key="1">
    <source>
        <dbReference type="ARBA" id="ARBA00004651"/>
    </source>
</evidence>
<dbReference type="InterPro" id="IPR013130">
    <property type="entry name" value="Fe3_Rdtase_TM_dom"/>
</dbReference>
<keyword evidence="8" id="KW-0274">FAD</keyword>
<feature type="compositionally biased region" description="Basic and acidic residues" evidence="15">
    <location>
        <begin position="91"/>
        <end position="102"/>
    </location>
</feature>
<dbReference type="SFLD" id="SFLDS00052">
    <property type="entry name" value="Ferric_Reductase_Domain"/>
    <property type="match status" value="1"/>
</dbReference>
<evidence type="ECO:0000256" key="15">
    <source>
        <dbReference type="SAM" id="MobiDB-lite"/>
    </source>
</evidence>
<dbReference type="EC" id="1.16.1.9" evidence="3"/>
<keyword evidence="6" id="KW-0285">Flavoprotein</keyword>
<dbReference type="KEGG" id="slb:AWJ20_5170"/>
<dbReference type="GO" id="GO:0052851">
    <property type="term" value="F:ferric-chelate reductase (NADPH) activity"/>
    <property type="evidence" value="ECO:0007669"/>
    <property type="project" value="UniProtKB-EC"/>
</dbReference>
<dbReference type="GO" id="GO:0015677">
    <property type="term" value="P:copper ion import"/>
    <property type="evidence" value="ECO:0007669"/>
    <property type="project" value="TreeGrafter"/>
</dbReference>
<dbReference type="InterPro" id="IPR013121">
    <property type="entry name" value="Fe_red_NAD-bd_6"/>
</dbReference>
<dbReference type="PANTHER" id="PTHR32361">
    <property type="entry name" value="FERRIC/CUPRIC REDUCTASE TRANSMEMBRANE COMPONENT"/>
    <property type="match status" value="1"/>
</dbReference>
<dbReference type="SFLD" id="SFLDG01168">
    <property type="entry name" value="Ferric_reductase_subgroup_(FRE"/>
    <property type="match status" value="1"/>
</dbReference>
<evidence type="ECO:0000256" key="9">
    <source>
        <dbReference type="ARBA" id="ARBA00022982"/>
    </source>
</evidence>
<dbReference type="PROSITE" id="PS51384">
    <property type="entry name" value="FAD_FR"/>
    <property type="match status" value="1"/>
</dbReference>
<dbReference type="GO" id="GO:0006826">
    <property type="term" value="P:iron ion transport"/>
    <property type="evidence" value="ECO:0007669"/>
    <property type="project" value="TreeGrafter"/>
</dbReference>
<evidence type="ECO:0000313" key="18">
    <source>
        <dbReference type="EMBL" id="ANB14209.1"/>
    </source>
</evidence>
<dbReference type="GO" id="GO:0005886">
    <property type="term" value="C:plasma membrane"/>
    <property type="evidence" value="ECO:0007669"/>
    <property type="project" value="UniProtKB-SubCell"/>
</dbReference>
<reference evidence="18 19" key="1">
    <citation type="submission" date="2016-02" db="EMBL/GenBank/DDBJ databases">
        <title>Complete genome sequence and transcriptome regulation of the pentose utilising yeast Sugiyamaella lignohabitans.</title>
        <authorList>
            <person name="Bellasio M."/>
            <person name="Peymann A."/>
            <person name="Valli M."/>
            <person name="Sipitzky M."/>
            <person name="Graf A."/>
            <person name="Sauer M."/>
            <person name="Marx H."/>
            <person name="Mattanovich D."/>
        </authorList>
    </citation>
    <scope>NUCLEOTIDE SEQUENCE [LARGE SCALE GENOMIC DNA]</scope>
    <source>
        <strain evidence="18 19">CBS 10342</strain>
    </source>
</reference>
<proteinExistence type="inferred from homology"/>
<dbReference type="Pfam" id="PF08030">
    <property type="entry name" value="NAD_binding_6"/>
    <property type="match status" value="1"/>
</dbReference>
<keyword evidence="13 16" id="KW-0472">Membrane</keyword>
<feature type="transmembrane region" description="Helical" evidence="16">
    <location>
        <begin position="386"/>
        <end position="408"/>
    </location>
</feature>
<keyword evidence="19" id="KW-1185">Reference proteome</keyword>
<dbReference type="GO" id="GO:0006879">
    <property type="term" value="P:intracellular iron ion homeostasis"/>
    <property type="evidence" value="ECO:0007669"/>
    <property type="project" value="TreeGrafter"/>
</dbReference>
<evidence type="ECO:0000256" key="7">
    <source>
        <dbReference type="ARBA" id="ARBA00022692"/>
    </source>
</evidence>
<comment type="similarity">
    <text evidence="2">Belongs to the ferric reductase (FRE) family.</text>
</comment>
<dbReference type="Pfam" id="PF08022">
    <property type="entry name" value="FAD_binding_8"/>
    <property type="match status" value="1"/>
</dbReference>
<dbReference type="EMBL" id="CP014502">
    <property type="protein sequence ID" value="ANB14209.1"/>
    <property type="molecule type" value="Genomic_DNA"/>
</dbReference>
<dbReference type="InterPro" id="IPR017927">
    <property type="entry name" value="FAD-bd_FR_type"/>
</dbReference>
<dbReference type="Gene3D" id="2.40.30.10">
    <property type="entry name" value="Translation factors"/>
    <property type="match status" value="1"/>
</dbReference>
<evidence type="ECO:0000256" key="11">
    <source>
        <dbReference type="ARBA" id="ARBA00023002"/>
    </source>
</evidence>
<dbReference type="InterPro" id="IPR017938">
    <property type="entry name" value="Riboflavin_synthase-like_b-brl"/>
</dbReference>
<protein>
    <recommendedName>
        <fullName evidence="3">ferric-chelate reductase (NADPH)</fullName>
        <ecNumber evidence="3">1.16.1.9</ecNumber>
    </recommendedName>
</protein>
<accession>A0A167ELB8</accession>
<evidence type="ECO:0000259" key="17">
    <source>
        <dbReference type="PROSITE" id="PS51384"/>
    </source>
</evidence>
<sequence length="704" mass="78955">MRVGYQDGVVYDCLVTDTPEYAAGQAIASKQVPWMSNIKYGNYTVYFVVVVIFIAMVHRLYSIFSDASYRSQRARDRAATFSVELKSTSRSSDKISQHRETTRQVTRGVVAGDISRDASTTGASTPAETTDAVFDNQLVAEQSRDDTVDLKRDRLTDGLTGGPDFKRGLNGSDLDFVPNSNPSGLTAPVRKMVALVRYIGYRRFPTVWTETVGVPSSVGAVLLLGAGFLYLLLWCFIPRSYYKACIAMGSPPLGIRSGLMANALTPFIYAFAGKINIVTFITGTSYEKLNVFHRGVAWISFFFALVHTVVFLVQPAWEGGAKYLKEYFMATPQYTSGVVATVFLFVLSIFSLQFIRQRYYEAFLHVHWPVAIGYLGILFWHDTGALASWSFLWATIGVLLSGYLYRYFYKTNYLQLRRNWFSLDEAVLRVLDDGVVQVNVFSSIINKWKPGQHVYLRFPEIQPLGNHPFSVASLPEIIDKTDGTAKLRFIAKAHGGFTKMLYEQAAKKTEKEYQVMLDGPYGGVERDLYAFDDVCLVACGSGVTATIAFLSDLSNKLATVGPPTGFPMATQKVRFLWIVRNCRNIEWFRNEITNALESVPSGLIEVYIHITGNQNMDSKQEIRPFDSPHIVIEHGPRPKMNQILRKWSESFGRRTLVVTSGVRGLNCDVGNTVADLQKLVLLGKTNTHGIQYEEISLHTEMFGW</sequence>
<dbReference type="CDD" id="cd06186">
    <property type="entry name" value="NOX_Duox_like_FAD_NADP"/>
    <property type="match status" value="1"/>
</dbReference>
<dbReference type="SUPFAM" id="SSF63380">
    <property type="entry name" value="Riboflavin synthase domain-like"/>
    <property type="match status" value="1"/>
</dbReference>
<comment type="subcellular location">
    <subcellularLocation>
        <location evidence="1">Cell membrane</location>
        <topology evidence="1">Multi-pass membrane protein</topology>
    </subcellularLocation>
</comment>
<evidence type="ECO:0000256" key="10">
    <source>
        <dbReference type="ARBA" id="ARBA00022989"/>
    </source>
</evidence>
<dbReference type="Pfam" id="PF01794">
    <property type="entry name" value="Ferric_reduct"/>
    <property type="match status" value="1"/>
</dbReference>
<keyword evidence="7 16" id="KW-0812">Transmembrane</keyword>
<comment type="catalytic activity">
    <reaction evidence="14">
        <text>2 a Fe(II)-siderophore + NADP(+) + H(+) = 2 a Fe(III)-siderophore + NADPH</text>
        <dbReference type="Rhea" id="RHEA:28795"/>
        <dbReference type="Rhea" id="RHEA-COMP:11342"/>
        <dbReference type="Rhea" id="RHEA-COMP:11344"/>
        <dbReference type="ChEBI" id="CHEBI:15378"/>
        <dbReference type="ChEBI" id="CHEBI:29033"/>
        <dbReference type="ChEBI" id="CHEBI:29034"/>
        <dbReference type="ChEBI" id="CHEBI:57783"/>
        <dbReference type="ChEBI" id="CHEBI:58349"/>
        <dbReference type="EC" id="1.16.1.9"/>
    </reaction>
</comment>
<evidence type="ECO:0000256" key="5">
    <source>
        <dbReference type="ARBA" id="ARBA00022475"/>
    </source>
</evidence>
<name>A0A167ELB8_9ASCO</name>
<feature type="transmembrane region" description="Helical" evidence="16">
    <location>
        <begin position="43"/>
        <end position="61"/>
    </location>
</feature>
<evidence type="ECO:0000256" key="14">
    <source>
        <dbReference type="ARBA" id="ARBA00048483"/>
    </source>
</evidence>
<evidence type="ECO:0000256" key="3">
    <source>
        <dbReference type="ARBA" id="ARBA00012668"/>
    </source>
</evidence>
<dbReference type="GeneID" id="30037383"/>
<dbReference type="Proteomes" id="UP000189580">
    <property type="component" value="Chromosome d"/>
</dbReference>
<feature type="region of interest" description="Disordered" evidence="15">
    <location>
        <begin position="90"/>
        <end position="127"/>
    </location>
</feature>
<feature type="transmembrane region" description="Helical" evidence="16">
    <location>
        <begin position="362"/>
        <end position="380"/>
    </location>
</feature>
<evidence type="ECO:0000256" key="12">
    <source>
        <dbReference type="ARBA" id="ARBA00023065"/>
    </source>
</evidence>
<evidence type="ECO:0000256" key="13">
    <source>
        <dbReference type="ARBA" id="ARBA00023136"/>
    </source>
</evidence>
<dbReference type="InterPro" id="IPR051410">
    <property type="entry name" value="Ferric/Cupric_Reductase"/>
</dbReference>
<feature type="transmembrane region" description="Helical" evidence="16">
    <location>
        <begin position="295"/>
        <end position="314"/>
    </location>
</feature>
<dbReference type="PANTHER" id="PTHR32361:SF23">
    <property type="entry name" value="FERRIC-CHELATE REDUCTASE"/>
    <property type="match status" value="1"/>
</dbReference>
<dbReference type="InterPro" id="IPR039261">
    <property type="entry name" value="FNR_nucleotide-bd"/>
</dbReference>
<keyword evidence="5" id="KW-1003">Cell membrane</keyword>
<keyword evidence="9" id="KW-0249">Electron transport</keyword>
<feature type="transmembrane region" description="Helical" evidence="16">
    <location>
        <begin position="212"/>
        <end position="233"/>
    </location>
</feature>
<feature type="transmembrane region" description="Helical" evidence="16">
    <location>
        <begin position="263"/>
        <end position="283"/>
    </location>
</feature>
<evidence type="ECO:0000256" key="6">
    <source>
        <dbReference type="ARBA" id="ARBA00022630"/>
    </source>
</evidence>
<keyword evidence="12" id="KW-0406">Ion transport</keyword>
<dbReference type="AlphaFoldDB" id="A0A167ELB8"/>
<feature type="compositionally biased region" description="Polar residues" evidence="15">
    <location>
        <begin position="117"/>
        <end position="127"/>
    </location>
</feature>
<dbReference type="SUPFAM" id="SSF52343">
    <property type="entry name" value="Ferredoxin reductase-like, C-terminal NADP-linked domain"/>
    <property type="match status" value="1"/>
</dbReference>
<dbReference type="OrthoDB" id="17725at2759"/>
<dbReference type="Gene3D" id="3.40.50.80">
    <property type="entry name" value="Nucleotide-binding domain of ferredoxin-NADP reductase (FNR) module"/>
    <property type="match status" value="1"/>
</dbReference>
<dbReference type="RefSeq" id="XP_018736686.1">
    <property type="nucleotide sequence ID" value="XM_018882295.1"/>
</dbReference>
<organism evidence="18 19">
    <name type="scientific">Sugiyamaella lignohabitans</name>
    <dbReference type="NCBI Taxonomy" id="796027"/>
    <lineage>
        <taxon>Eukaryota</taxon>
        <taxon>Fungi</taxon>
        <taxon>Dikarya</taxon>
        <taxon>Ascomycota</taxon>
        <taxon>Saccharomycotina</taxon>
        <taxon>Dipodascomycetes</taxon>
        <taxon>Dipodascales</taxon>
        <taxon>Trichomonascaceae</taxon>
        <taxon>Sugiyamaella</taxon>
    </lineage>
</organism>
<evidence type="ECO:0000256" key="16">
    <source>
        <dbReference type="SAM" id="Phobius"/>
    </source>
</evidence>
<evidence type="ECO:0000256" key="8">
    <source>
        <dbReference type="ARBA" id="ARBA00022827"/>
    </source>
</evidence>
<evidence type="ECO:0000256" key="4">
    <source>
        <dbReference type="ARBA" id="ARBA00022448"/>
    </source>
</evidence>
<keyword evidence="4" id="KW-0813">Transport</keyword>
<dbReference type="InterPro" id="IPR013112">
    <property type="entry name" value="FAD-bd_8"/>
</dbReference>
<evidence type="ECO:0000313" key="19">
    <source>
        <dbReference type="Proteomes" id="UP000189580"/>
    </source>
</evidence>
<evidence type="ECO:0000256" key="2">
    <source>
        <dbReference type="ARBA" id="ARBA00006278"/>
    </source>
</evidence>
<feature type="domain" description="FAD-binding FR-type" evidence="17">
    <location>
        <begin position="418"/>
        <end position="527"/>
    </location>
</feature>